<evidence type="ECO:0008006" key="3">
    <source>
        <dbReference type="Google" id="ProtNLM"/>
    </source>
</evidence>
<reference evidence="1 2" key="1">
    <citation type="journal article" date="2013" name="Proc. Natl. Acad. Sci. U.S.A.">
        <title>Genome of an arbuscular mycorrhizal fungus provides insight into the oldest plant symbiosis.</title>
        <authorList>
            <person name="Tisserant E."/>
            <person name="Malbreil M."/>
            <person name="Kuo A."/>
            <person name="Kohler A."/>
            <person name="Symeonidi A."/>
            <person name="Balestrini R."/>
            <person name="Charron P."/>
            <person name="Duensing N."/>
            <person name="Frei Dit Frey N."/>
            <person name="Gianinazzi-Pearson V."/>
            <person name="Gilbert L.B."/>
            <person name="Handa Y."/>
            <person name="Herr J.R."/>
            <person name="Hijri M."/>
            <person name="Koul R."/>
            <person name="Kawaguchi M."/>
            <person name="Krajinski F."/>
            <person name="Lammers P.J."/>
            <person name="Masclaux F.G."/>
            <person name="Murat C."/>
            <person name="Morin E."/>
            <person name="Ndikumana S."/>
            <person name="Pagni M."/>
            <person name="Petitpierre D."/>
            <person name="Requena N."/>
            <person name="Rosikiewicz P."/>
            <person name="Riley R."/>
            <person name="Saito K."/>
            <person name="San Clemente H."/>
            <person name="Shapiro H."/>
            <person name="van Tuinen D."/>
            <person name="Becard G."/>
            <person name="Bonfante P."/>
            <person name="Paszkowski U."/>
            <person name="Shachar-Hill Y.Y."/>
            <person name="Tuskan G.A."/>
            <person name="Young P.W."/>
            <person name="Sanders I.R."/>
            <person name="Henrissat B."/>
            <person name="Rensing S.A."/>
            <person name="Grigoriev I.V."/>
            <person name="Corradi N."/>
            <person name="Roux C."/>
            <person name="Martin F."/>
        </authorList>
    </citation>
    <scope>NUCLEOTIDE SEQUENCE [LARGE SCALE GENOMIC DNA]</scope>
    <source>
        <strain evidence="1 2">DAOM 197198</strain>
    </source>
</reference>
<name>A0A2H5TZP9_RHIID</name>
<evidence type="ECO:0000313" key="1">
    <source>
        <dbReference type="EMBL" id="POG69555.1"/>
    </source>
</evidence>
<sequence>MACSKIFLGDLPDLLYKIIQYFRSDFSTLHSCILVNRLWCRLTIPLLWENPFSIISNKNNYSIKYNFIVTYLVKLNDNDKIKLYEFGINNLSTNILFNHPCFIKHLDTRLISICIERWAAAVKKIETLPYTFIRNLPNIESRAAALKKNRTLRNSQNSDFIKFIYKSLIKIFIENEAIIHTFDVSICYKPIDVIPKLILQSSNFVRNIKNLHLRSSSLKINNINPLLKFLSSNCSSISSLFIPSFKGTSSSTAIEYLSQSSQLIKSQKNLSKILFFYDFPYSTLLNSNCLNTLNTIILCNIDFKNMNFLNEVFEQLNVLESIHIIDCRSLDFNFLQQITNLTKPFKLKSLFVNNTFESIELLLQKSGDYLENFGFESFNLFDDEPESQLFELITKYCKKIEFFELCEFNSQNIYPTFNLIKNIQQNLNYLTIDLDYDFGKYFYNNIAKISSNILQNLGQILPPKLEYLNMSLVMNTNDFVIFLKKSQNTFIKKLLFKDDGIQDKTGKDDMLHYTKEYIMRKERVKYFAFRFYTNKWDELYDLEDEVKQFSLHNIVVQNYNDLKIGKFKRILEE</sequence>
<dbReference type="AlphaFoldDB" id="A0A2H5TZP9"/>
<reference evidence="1 2" key="2">
    <citation type="journal article" date="2018" name="New Phytol.">
        <title>High intraspecific genome diversity in the model arbuscular mycorrhizal symbiont Rhizophagus irregularis.</title>
        <authorList>
            <person name="Chen E.C.H."/>
            <person name="Morin E."/>
            <person name="Beaudet D."/>
            <person name="Noel J."/>
            <person name="Yildirir G."/>
            <person name="Ndikumana S."/>
            <person name="Charron P."/>
            <person name="St-Onge C."/>
            <person name="Giorgi J."/>
            <person name="Kruger M."/>
            <person name="Marton T."/>
            <person name="Ropars J."/>
            <person name="Grigoriev I.V."/>
            <person name="Hainaut M."/>
            <person name="Henrissat B."/>
            <person name="Roux C."/>
            <person name="Martin F."/>
            <person name="Corradi N."/>
        </authorList>
    </citation>
    <scope>NUCLEOTIDE SEQUENCE [LARGE SCALE GENOMIC DNA]</scope>
    <source>
        <strain evidence="1 2">DAOM 197198</strain>
    </source>
</reference>
<gene>
    <name evidence="1" type="ORF">GLOIN_2v1877443</name>
</gene>
<dbReference type="EMBL" id="AUPC02000133">
    <property type="protein sequence ID" value="POG69555.1"/>
    <property type="molecule type" value="Genomic_DNA"/>
</dbReference>
<keyword evidence="2" id="KW-1185">Reference proteome</keyword>
<dbReference type="Proteomes" id="UP000018888">
    <property type="component" value="Unassembled WGS sequence"/>
</dbReference>
<accession>A0A2H5TZP9</accession>
<proteinExistence type="predicted"/>
<comment type="caution">
    <text evidence="1">The sequence shown here is derived from an EMBL/GenBank/DDBJ whole genome shotgun (WGS) entry which is preliminary data.</text>
</comment>
<protein>
    <recommendedName>
        <fullName evidence="3">F-box domain-containing protein</fullName>
    </recommendedName>
</protein>
<organism evidence="1 2">
    <name type="scientific">Rhizophagus irregularis (strain DAOM 181602 / DAOM 197198 / MUCL 43194)</name>
    <name type="common">Arbuscular mycorrhizal fungus</name>
    <name type="synonym">Glomus intraradices</name>
    <dbReference type="NCBI Taxonomy" id="747089"/>
    <lineage>
        <taxon>Eukaryota</taxon>
        <taxon>Fungi</taxon>
        <taxon>Fungi incertae sedis</taxon>
        <taxon>Mucoromycota</taxon>
        <taxon>Glomeromycotina</taxon>
        <taxon>Glomeromycetes</taxon>
        <taxon>Glomerales</taxon>
        <taxon>Glomeraceae</taxon>
        <taxon>Rhizophagus</taxon>
    </lineage>
</organism>
<dbReference type="VEuPathDB" id="FungiDB:RhiirFUN_010323"/>
<evidence type="ECO:0000313" key="2">
    <source>
        <dbReference type="Proteomes" id="UP000018888"/>
    </source>
</evidence>